<dbReference type="Proteomes" id="UP000007030">
    <property type="component" value="Chromosome"/>
</dbReference>
<proteinExistence type="inferred from homology"/>
<dbReference type="PANTHER" id="PTHR30193:SF37">
    <property type="entry name" value="INNER MEMBRANE ABC TRANSPORTER PERMEASE PROTEIN YCJO"/>
    <property type="match status" value="1"/>
</dbReference>
<organism evidence="9 10">
    <name type="scientific">Marinithermus hydrothermalis (strain DSM 14884 / JCM 11576 / T1)</name>
    <dbReference type="NCBI Taxonomy" id="869210"/>
    <lineage>
        <taxon>Bacteria</taxon>
        <taxon>Thermotogati</taxon>
        <taxon>Deinococcota</taxon>
        <taxon>Deinococci</taxon>
        <taxon>Thermales</taxon>
        <taxon>Thermaceae</taxon>
        <taxon>Marinithermus</taxon>
    </lineage>
</organism>
<feature type="transmembrane region" description="Helical" evidence="7">
    <location>
        <begin position="104"/>
        <end position="125"/>
    </location>
</feature>
<dbReference type="OrthoDB" id="9786413at2"/>
<sequence>MHRRTEALYALGFLAPYLSVLGVFFLYAFLRTVYFSFTQYDLFHAPEWVGFQNYAALFREDLFLRALRNTLFYSFFVTVVQTFLALVLAAILNTKIRGVTFFRTVYYLPSILSSAAATLIFIWVFQRRGFLNYALGWLEAHAPILLTFLGLFLLFQLVQVAWERRLGLPVHLFDPALATASLVLALALTWFLVALGVLAPREGIEVKTVWLNTRREWLGVPIPLWSIIIMNIYTTIPTFMLIFLAGLQDIPKTIYEAAAIDGATPVQQFFKITVPLLRPVIFLVVTMSLIGTLQLFDQVALIGNAAPLESTITLAYYVYNSVFPSGATPKVGFGAGAALVLALLTLAVVLLQRRFGISERGY</sequence>
<comment type="subcellular location">
    <subcellularLocation>
        <location evidence="1 7">Cell membrane</location>
        <topology evidence="1 7">Multi-pass membrane protein</topology>
    </subcellularLocation>
</comment>
<feature type="transmembrane region" description="Helical" evidence="7">
    <location>
        <begin position="331"/>
        <end position="351"/>
    </location>
</feature>
<feature type="transmembrane region" description="Helical" evidence="7">
    <location>
        <begin position="71"/>
        <end position="92"/>
    </location>
</feature>
<feature type="transmembrane region" description="Helical" evidence="7">
    <location>
        <begin position="276"/>
        <end position="296"/>
    </location>
</feature>
<feature type="transmembrane region" description="Helical" evidence="7">
    <location>
        <begin position="176"/>
        <end position="198"/>
    </location>
</feature>
<evidence type="ECO:0000256" key="4">
    <source>
        <dbReference type="ARBA" id="ARBA00022692"/>
    </source>
</evidence>
<dbReference type="Gene3D" id="1.10.3720.10">
    <property type="entry name" value="MetI-like"/>
    <property type="match status" value="2"/>
</dbReference>
<evidence type="ECO:0000256" key="7">
    <source>
        <dbReference type="RuleBase" id="RU363032"/>
    </source>
</evidence>
<dbReference type="EMBL" id="CP002630">
    <property type="protein sequence ID" value="AEB12940.1"/>
    <property type="molecule type" value="Genomic_DNA"/>
</dbReference>
<accession>F2NR91</accession>
<keyword evidence="3" id="KW-1003">Cell membrane</keyword>
<dbReference type="PROSITE" id="PS50928">
    <property type="entry name" value="ABC_TM1"/>
    <property type="match status" value="1"/>
</dbReference>
<evidence type="ECO:0000256" key="2">
    <source>
        <dbReference type="ARBA" id="ARBA00022448"/>
    </source>
</evidence>
<gene>
    <name evidence="9" type="ordered locus">Marky_2220</name>
</gene>
<dbReference type="HOGENOM" id="CLU_016047_0_2_0"/>
<dbReference type="eggNOG" id="COG1175">
    <property type="taxonomic scope" value="Bacteria"/>
</dbReference>
<keyword evidence="2 7" id="KW-0813">Transport</keyword>
<evidence type="ECO:0000259" key="8">
    <source>
        <dbReference type="PROSITE" id="PS50928"/>
    </source>
</evidence>
<evidence type="ECO:0000256" key="1">
    <source>
        <dbReference type="ARBA" id="ARBA00004651"/>
    </source>
</evidence>
<dbReference type="InterPro" id="IPR035906">
    <property type="entry name" value="MetI-like_sf"/>
</dbReference>
<feature type="transmembrane region" description="Helical" evidence="7">
    <location>
        <begin position="218"/>
        <end position="244"/>
    </location>
</feature>
<name>F2NR91_MARHT</name>
<keyword evidence="6 7" id="KW-0472">Membrane</keyword>
<reference evidence="9 10" key="1">
    <citation type="journal article" date="2012" name="Stand. Genomic Sci.">
        <title>Complete genome sequence of the aerobic, heterotroph Marinithermus hydrothermalis type strain (T1(T)) from a deep-sea hydrothermal vent chimney.</title>
        <authorList>
            <person name="Copeland A."/>
            <person name="Gu W."/>
            <person name="Yasawong M."/>
            <person name="Lapidus A."/>
            <person name="Lucas S."/>
            <person name="Deshpande S."/>
            <person name="Pagani I."/>
            <person name="Tapia R."/>
            <person name="Cheng J.F."/>
            <person name="Goodwin L.A."/>
            <person name="Pitluck S."/>
            <person name="Liolios K."/>
            <person name="Ivanova N."/>
            <person name="Mavromatis K."/>
            <person name="Mikhailova N."/>
            <person name="Pati A."/>
            <person name="Chen A."/>
            <person name="Palaniappan K."/>
            <person name="Land M."/>
            <person name="Pan C."/>
            <person name="Brambilla E.M."/>
            <person name="Rohde M."/>
            <person name="Tindall B.J."/>
            <person name="Sikorski J."/>
            <person name="Goker M."/>
            <person name="Detter J.C."/>
            <person name="Bristow J."/>
            <person name="Eisen J.A."/>
            <person name="Markowitz V."/>
            <person name="Hugenholtz P."/>
            <person name="Kyrpides N.C."/>
            <person name="Klenk H.P."/>
            <person name="Woyke T."/>
        </authorList>
    </citation>
    <scope>NUCLEOTIDE SEQUENCE [LARGE SCALE GENOMIC DNA]</scope>
    <source>
        <strain evidence="10">DSM 14884 / JCM 11576 / T1</strain>
    </source>
</reference>
<evidence type="ECO:0000256" key="6">
    <source>
        <dbReference type="ARBA" id="ARBA00023136"/>
    </source>
</evidence>
<keyword evidence="5 7" id="KW-1133">Transmembrane helix</keyword>
<feature type="transmembrane region" description="Helical" evidence="7">
    <location>
        <begin position="131"/>
        <end position="155"/>
    </location>
</feature>
<protein>
    <submittedName>
        <fullName evidence="9">ABC-type transporter, integral membrane subunit</fullName>
    </submittedName>
</protein>
<dbReference type="SUPFAM" id="SSF161098">
    <property type="entry name" value="MetI-like"/>
    <property type="match status" value="1"/>
</dbReference>
<dbReference type="InterPro" id="IPR051393">
    <property type="entry name" value="ABC_transporter_permease"/>
</dbReference>
<dbReference type="CDD" id="cd06261">
    <property type="entry name" value="TM_PBP2"/>
    <property type="match status" value="1"/>
</dbReference>
<dbReference type="AlphaFoldDB" id="F2NR91"/>
<feature type="domain" description="ABC transmembrane type-1" evidence="8">
    <location>
        <begin position="67"/>
        <end position="352"/>
    </location>
</feature>
<comment type="similarity">
    <text evidence="7">Belongs to the binding-protein-dependent transport system permease family.</text>
</comment>
<dbReference type="KEGG" id="mhd:Marky_2220"/>
<evidence type="ECO:0000256" key="5">
    <source>
        <dbReference type="ARBA" id="ARBA00022989"/>
    </source>
</evidence>
<evidence type="ECO:0000313" key="9">
    <source>
        <dbReference type="EMBL" id="AEB12940.1"/>
    </source>
</evidence>
<dbReference type="PANTHER" id="PTHR30193">
    <property type="entry name" value="ABC TRANSPORTER PERMEASE PROTEIN"/>
    <property type="match status" value="1"/>
</dbReference>
<dbReference type="Pfam" id="PF00528">
    <property type="entry name" value="BPD_transp_1"/>
    <property type="match status" value="1"/>
</dbReference>
<dbReference type="STRING" id="869210.Marky_2220"/>
<dbReference type="GO" id="GO:0005886">
    <property type="term" value="C:plasma membrane"/>
    <property type="evidence" value="ECO:0007669"/>
    <property type="project" value="UniProtKB-SubCell"/>
</dbReference>
<dbReference type="RefSeq" id="WP_013704984.1">
    <property type="nucleotide sequence ID" value="NC_015387.1"/>
</dbReference>
<keyword evidence="10" id="KW-1185">Reference proteome</keyword>
<feature type="transmembrane region" description="Helical" evidence="7">
    <location>
        <begin position="7"/>
        <end position="30"/>
    </location>
</feature>
<keyword evidence="4 7" id="KW-0812">Transmembrane</keyword>
<evidence type="ECO:0000256" key="3">
    <source>
        <dbReference type="ARBA" id="ARBA00022475"/>
    </source>
</evidence>
<evidence type="ECO:0000313" key="10">
    <source>
        <dbReference type="Proteomes" id="UP000007030"/>
    </source>
</evidence>
<dbReference type="GO" id="GO:0055085">
    <property type="term" value="P:transmembrane transport"/>
    <property type="evidence" value="ECO:0007669"/>
    <property type="project" value="InterPro"/>
</dbReference>
<dbReference type="InterPro" id="IPR000515">
    <property type="entry name" value="MetI-like"/>
</dbReference>